<accession>A0ABW2J5F8</accession>
<dbReference type="RefSeq" id="WP_382234152.1">
    <property type="nucleotide sequence ID" value="NZ_JBHTCC010000002.1"/>
</dbReference>
<proteinExistence type="predicted"/>
<comment type="caution">
    <text evidence="1">The sequence shown here is derived from an EMBL/GenBank/DDBJ whole genome shotgun (WGS) entry which is preliminary data.</text>
</comment>
<protein>
    <submittedName>
        <fullName evidence="1">Uncharacterized protein</fullName>
    </submittedName>
</protein>
<reference evidence="2" key="1">
    <citation type="journal article" date="2019" name="Int. J. Syst. Evol. Microbiol.">
        <title>The Global Catalogue of Microorganisms (GCM) 10K type strain sequencing project: providing services to taxonomists for standard genome sequencing and annotation.</title>
        <authorList>
            <consortium name="The Broad Institute Genomics Platform"/>
            <consortium name="The Broad Institute Genome Sequencing Center for Infectious Disease"/>
            <person name="Wu L."/>
            <person name="Ma J."/>
        </authorList>
    </citation>
    <scope>NUCLEOTIDE SEQUENCE [LARGE SCALE GENOMIC DNA]</scope>
    <source>
        <strain evidence="2">CCUG 36956</strain>
    </source>
</reference>
<sequence length="57" mass="6590">MHNIPKSSYAMWQANKDLSRCLHYLSEDMPDYRRAAYMTELKGLIGKQEAMIILAGK</sequence>
<organism evidence="1 2">
    <name type="scientific">Herminiimonas aquatilis</name>
    <dbReference type="NCBI Taxonomy" id="345342"/>
    <lineage>
        <taxon>Bacteria</taxon>
        <taxon>Pseudomonadati</taxon>
        <taxon>Pseudomonadota</taxon>
        <taxon>Betaproteobacteria</taxon>
        <taxon>Burkholderiales</taxon>
        <taxon>Oxalobacteraceae</taxon>
        <taxon>Herminiimonas</taxon>
    </lineage>
</organism>
<keyword evidence="2" id="KW-1185">Reference proteome</keyword>
<dbReference type="Proteomes" id="UP001596379">
    <property type="component" value="Unassembled WGS sequence"/>
</dbReference>
<evidence type="ECO:0000313" key="2">
    <source>
        <dbReference type="Proteomes" id="UP001596379"/>
    </source>
</evidence>
<name>A0ABW2J5F8_9BURK</name>
<gene>
    <name evidence="1" type="ORF">ACFQO0_09905</name>
</gene>
<dbReference type="EMBL" id="JBHTCC010000002">
    <property type="protein sequence ID" value="MFC7298744.1"/>
    <property type="molecule type" value="Genomic_DNA"/>
</dbReference>
<evidence type="ECO:0000313" key="1">
    <source>
        <dbReference type="EMBL" id="MFC7298744.1"/>
    </source>
</evidence>